<dbReference type="RefSeq" id="WP_047911128.1">
    <property type="nucleotide sequence ID" value="NZ_CP118101.1"/>
</dbReference>
<dbReference type="InterPro" id="IPR009920">
    <property type="entry name" value="HEPPP_synth_su1"/>
</dbReference>
<name>A0AAX3MXR5_9BACL</name>
<accession>A0AAX3MXR5</accession>
<dbReference type="Gene3D" id="1.20.120.1450">
    <property type="match status" value="1"/>
</dbReference>
<dbReference type="EMBL" id="CP118101">
    <property type="protein sequence ID" value="WDH81240.1"/>
    <property type="molecule type" value="Genomic_DNA"/>
</dbReference>
<protein>
    <submittedName>
        <fullName evidence="1">Heptaprenyl diphosphate synthase component 1</fullName>
    </submittedName>
</protein>
<organism evidence="1 2">
    <name type="scientific">Paenibacillus urinalis</name>
    <dbReference type="NCBI Taxonomy" id="521520"/>
    <lineage>
        <taxon>Bacteria</taxon>
        <taxon>Bacillati</taxon>
        <taxon>Bacillota</taxon>
        <taxon>Bacilli</taxon>
        <taxon>Bacillales</taxon>
        <taxon>Paenibacillaceae</taxon>
        <taxon>Paenibacillus</taxon>
    </lineage>
</organism>
<dbReference type="Pfam" id="PF07307">
    <property type="entry name" value="HEPPP_synt_1"/>
    <property type="match status" value="1"/>
</dbReference>
<evidence type="ECO:0000313" key="1">
    <source>
        <dbReference type="EMBL" id="WDH81240.1"/>
    </source>
</evidence>
<sequence>MTTYRVPNLAKKYTNYDMIQRHTEIPNFPDGRVRLLEFFLNRGPVWSAEHSELYSLVTALVQMGLDTHEMIDVHEEDLKEQEMRSRQLKVLGGDYFSARFYQLLAAAGQISVVASLSEGICIVNERKMNLYNRMRRQLVTAEEYVNESVQLKKQLFLSFQSMISPGEVSLFDRLLSAFSLFDMLIEEIEHVRDMERSRYRLAYYQILSHTDSSVKEALNRNELEPNEWIQLTLKHRTQEFLTDKLRHSVNDTERFIENEVSDQVVVQEIMKMMESYRTYRAPGKVV</sequence>
<dbReference type="GO" id="GO:0009234">
    <property type="term" value="P:menaquinone biosynthetic process"/>
    <property type="evidence" value="ECO:0007669"/>
    <property type="project" value="InterPro"/>
</dbReference>
<reference evidence="1" key="1">
    <citation type="submission" date="2023-02" db="EMBL/GenBank/DDBJ databases">
        <title>Pathogen: clinical or host-associated sample.</title>
        <authorList>
            <person name="Hergert J."/>
            <person name="Casey R."/>
            <person name="Wagner J."/>
            <person name="Young E.L."/>
            <person name="Oakeson K.F."/>
        </authorList>
    </citation>
    <scope>NUCLEOTIDE SEQUENCE</scope>
    <source>
        <strain evidence="1">2022CK-00830</strain>
    </source>
</reference>
<dbReference type="AlphaFoldDB" id="A0AAX3MXR5"/>
<gene>
    <name evidence="1" type="ORF">PUW23_17095</name>
</gene>
<proteinExistence type="predicted"/>
<dbReference type="Proteomes" id="UP001220962">
    <property type="component" value="Chromosome"/>
</dbReference>
<evidence type="ECO:0000313" key="2">
    <source>
        <dbReference type="Proteomes" id="UP001220962"/>
    </source>
</evidence>